<feature type="non-terminal residue" evidence="1">
    <location>
        <position position="74"/>
    </location>
</feature>
<dbReference type="EMBL" id="KL214900">
    <property type="protein sequence ID" value="KFV62274.1"/>
    <property type="molecule type" value="Genomic_DNA"/>
</dbReference>
<feature type="non-terminal residue" evidence="1">
    <location>
        <position position="1"/>
    </location>
</feature>
<proteinExistence type="predicted"/>
<dbReference type="Gene3D" id="2.60.40.10">
    <property type="entry name" value="Immunoglobulins"/>
    <property type="match status" value="1"/>
</dbReference>
<dbReference type="SUPFAM" id="SSF49265">
    <property type="entry name" value="Fibronectin type III"/>
    <property type="match status" value="1"/>
</dbReference>
<accession>A0A093G682</accession>
<name>A0A093G682_DRYPU</name>
<evidence type="ECO:0000313" key="2">
    <source>
        <dbReference type="Proteomes" id="UP000053875"/>
    </source>
</evidence>
<reference evidence="1 2" key="1">
    <citation type="submission" date="2014-04" db="EMBL/GenBank/DDBJ databases">
        <title>Genome evolution of avian class.</title>
        <authorList>
            <person name="Zhang G."/>
            <person name="Li C."/>
        </authorList>
    </citation>
    <scope>NUCLEOTIDE SEQUENCE [LARGE SCALE GENOMIC DNA]</scope>
    <source>
        <strain evidence="1">BGI_N307</strain>
    </source>
</reference>
<organism evidence="1 2">
    <name type="scientific">Dryobates pubescens</name>
    <name type="common">Downy woodpecker</name>
    <name type="synonym">Picoides pubescens</name>
    <dbReference type="NCBI Taxonomy" id="118200"/>
    <lineage>
        <taxon>Eukaryota</taxon>
        <taxon>Metazoa</taxon>
        <taxon>Chordata</taxon>
        <taxon>Craniata</taxon>
        <taxon>Vertebrata</taxon>
        <taxon>Euteleostomi</taxon>
        <taxon>Archelosauria</taxon>
        <taxon>Archosauria</taxon>
        <taxon>Dinosauria</taxon>
        <taxon>Saurischia</taxon>
        <taxon>Theropoda</taxon>
        <taxon>Coelurosauria</taxon>
        <taxon>Aves</taxon>
        <taxon>Neognathae</taxon>
        <taxon>Neoaves</taxon>
        <taxon>Telluraves</taxon>
        <taxon>Coraciimorphae</taxon>
        <taxon>Piciformes</taxon>
        <taxon>Picidae</taxon>
        <taxon>Dryobates</taxon>
    </lineage>
</organism>
<keyword evidence="1" id="KW-0675">Receptor</keyword>
<dbReference type="STRING" id="118200.A0A093G682"/>
<dbReference type="AlphaFoldDB" id="A0A093G682"/>
<sequence length="74" mass="8169">STTFLVRAYGKHTFTCKEICDPAKKLMCGLDVESGNPPDEPQNVSCIQDGTNGHPTCTWDKGRLTYISTTYVVQ</sequence>
<protein>
    <submittedName>
        <fullName evidence="1">Interleukin-12 receptor subunit beta-2</fullName>
    </submittedName>
</protein>
<dbReference type="Proteomes" id="UP000053875">
    <property type="component" value="Unassembled WGS sequence"/>
</dbReference>
<dbReference type="InterPro" id="IPR036116">
    <property type="entry name" value="FN3_sf"/>
</dbReference>
<dbReference type="InterPro" id="IPR013783">
    <property type="entry name" value="Ig-like_fold"/>
</dbReference>
<evidence type="ECO:0000313" key="1">
    <source>
        <dbReference type="EMBL" id="KFV62274.1"/>
    </source>
</evidence>
<gene>
    <name evidence="1" type="ORF">N307_10780</name>
</gene>
<keyword evidence="2" id="KW-1185">Reference proteome</keyword>